<feature type="domain" description="Putative amidase" evidence="2">
    <location>
        <begin position="155"/>
        <end position="325"/>
    </location>
</feature>
<keyword evidence="1" id="KW-0732">Signal</keyword>
<dbReference type="EMBL" id="DXBR01000106">
    <property type="protein sequence ID" value="HIZ40511.1"/>
    <property type="molecule type" value="Genomic_DNA"/>
</dbReference>
<feature type="signal peptide" evidence="1">
    <location>
        <begin position="1"/>
        <end position="26"/>
    </location>
</feature>
<evidence type="ECO:0000256" key="1">
    <source>
        <dbReference type="SAM" id="SignalP"/>
    </source>
</evidence>
<dbReference type="Proteomes" id="UP000824049">
    <property type="component" value="Unassembled WGS sequence"/>
</dbReference>
<comment type="caution">
    <text evidence="3">The sequence shown here is derived from an EMBL/GenBank/DDBJ whole genome shotgun (WGS) entry which is preliminary data.</text>
</comment>
<accession>A0A9D2ENV0</accession>
<feature type="chain" id="PRO_5038909619" evidence="1">
    <location>
        <begin position="27"/>
        <end position="328"/>
    </location>
</feature>
<evidence type="ECO:0000313" key="4">
    <source>
        <dbReference type="Proteomes" id="UP000824049"/>
    </source>
</evidence>
<evidence type="ECO:0000259" key="2">
    <source>
        <dbReference type="Pfam" id="PF12671"/>
    </source>
</evidence>
<dbReference type="Pfam" id="PF12671">
    <property type="entry name" value="Amidase_6"/>
    <property type="match status" value="1"/>
</dbReference>
<dbReference type="PANTHER" id="PTHR40032:SF1">
    <property type="entry name" value="EXPORTED PROTEIN"/>
    <property type="match status" value="1"/>
</dbReference>
<organism evidence="3 4">
    <name type="scientific">Candidatus Anaerobutyricum stercoris</name>
    <dbReference type="NCBI Taxonomy" id="2838457"/>
    <lineage>
        <taxon>Bacteria</taxon>
        <taxon>Bacillati</taxon>
        <taxon>Bacillota</taxon>
        <taxon>Clostridia</taxon>
        <taxon>Lachnospirales</taxon>
        <taxon>Lachnospiraceae</taxon>
        <taxon>Anaerobutyricum</taxon>
    </lineage>
</organism>
<name>A0A9D2ENV0_9FIRM</name>
<evidence type="ECO:0000313" key="3">
    <source>
        <dbReference type="EMBL" id="HIZ40511.1"/>
    </source>
</evidence>
<dbReference type="PANTHER" id="PTHR40032">
    <property type="entry name" value="EXPORTED PROTEIN-RELATED"/>
    <property type="match status" value="1"/>
</dbReference>
<dbReference type="InterPro" id="IPR024301">
    <property type="entry name" value="Amidase_6"/>
</dbReference>
<sequence length="328" mass="37775">MLKRVICSLLCMLMIFSLVPFQNVKAEETTNANKTMGDMQEVMEDYLAENHPDIKIGTQAYFDYVSEQKTTGEDKKLMERDDYNDLSTYMGKYMILVDEKQCYLTDEEQILNLSEEEKAMTLQEVRQEAIEEEKEDLAWEKKLESQPPVMTRASSYNATNAVNYAKKWAEKRNDAYDSYSNDCTNFISQALYAGGISMRKPSTIKHGITDTTDYWFSKKHKFTGSTGRVTYEYDVTTSWMRVKAFYQYASAHGASVSKYDTISQLQNNAKLGDIVQLKDDSGWYHSIIITGGSKGNRTYCGHTSNKKDHPVADLNKKVKHKKFRIIRF</sequence>
<dbReference type="AlphaFoldDB" id="A0A9D2ENV0"/>
<gene>
    <name evidence="3" type="ORF">H9968_11455</name>
</gene>
<reference evidence="3" key="1">
    <citation type="journal article" date="2021" name="PeerJ">
        <title>Extensive microbial diversity within the chicken gut microbiome revealed by metagenomics and culture.</title>
        <authorList>
            <person name="Gilroy R."/>
            <person name="Ravi A."/>
            <person name="Getino M."/>
            <person name="Pursley I."/>
            <person name="Horton D.L."/>
            <person name="Alikhan N.F."/>
            <person name="Baker D."/>
            <person name="Gharbi K."/>
            <person name="Hall N."/>
            <person name="Watson M."/>
            <person name="Adriaenssens E.M."/>
            <person name="Foster-Nyarko E."/>
            <person name="Jarju S."/>
            <person name="Secka A."/>
            <person name="Antonio M."/>
            <person name="Oren A."/>
            <person name="Chaudhuri R.R."/>
            <person name="La Ragione R."/>
            <person name="Hildebrand F."/>
            <person name="Pallen M.J."/>
        </authorList>
    </citation>
    <scope>NUCLEOTIDE SEQUENCE</scope>
    <source>
        <strain evidence="3">CHK179-28034</strain>
    </source>
</reference>
<proteinExistence type="predicted"/>
<protein>
    <submittedName>
        <fullName evidence="3">Amidase domain-containing protein</fullName>
    </submittedName>
</protein>
<reference evidence="3" key="2">
    <citation type="submission" date="2021-04" db="EMBL/GenBank/DDBJ databases">
        <authorList>
            <person name="Gilroy R."/>
        </authorList>
    </citation>
    <scope>NUCLEOTIDE SEQUENCE</scope>
    <source>
        <strain evidence="3">CHK179-28034</strain>
    </source>
</reference>